<reference evidence="3" key="1">
    <citation type="submission" date="2017-01" db="EMBL/GenBank/DDBJ databases">
        <title>Comparative genomics of anhydrobiosis in the tardigrade Hypsibius dujardini.</title>
        <authorList>
            <person name="Yoshida Y."/>
            <person name="Koutsovoulos G."/>
            <person name="Laetsch D."/>
            <person name="Stevens L."/>
            <person name="Kumar S."/>
            <person name="Horikawa D."/>
            <person name="Ishino K."/>
            <person name="Komine S."/>
            <person name="Tomita M."/>
            <person name="Blaxter M."/>
            <person name="Arakawa K."/>
        </authorList>
    </citation>
    <scope>NUCLEOTIDE SEQUENCE [LARGE SCALE GENOMIC DNA]</scope>
    <source>
        <strain evidence="3">Z151</strain>
    </source>
</reference>
<dbReference type="AlphaFoldDB" id="A0A9X6NJS0"/>
<feature type="compositionally biased region" description="Low complexity" evidence="1">
    <location>
        <begin position="58"/>
        <end position="67"/>
    </location>
</feature>
<feature type="compositionally biased region" description="Acidic residues" evidence="1">
    <location>
        <begin position="69"/>
        <end position="86"/>
    </location>
</feature>
<sequence>MTSVKQRKGLINDSFGDFPAPPQVLSELDEDEALKLPAKKAAEVAQQTLVGRRRRPRTTVAPTTAVADLAEEDAETPEIESAEETDAPAYKPKSTTTTTTKKRRIEYPQEEEVKENTATQPTIRPIRRLRTVFDRRR</sequence>
<name>A0A9X6NJS0_HYPEX</name>
<proteinExistence type="predicted"/>
<evidence type="ECO:0000313" key="2">
    <source>
        <dbReference type="EMBL" id="OWA53888.1"/>
    </source>
</evidence>
<evidence type="ECO:0000256" key="1">
    <source>
        <dbReference type="SAM" id="MobiDB-lite"/>
    </source>
</evidence>
<feature type="region of interest" description="Disordered" evidence="1">
    <location>
        <begin position="47"/>
        <end position="137"/>
    </location>
</feature>
<protein>
    <submittedName>
        <fullName evidence="2">Uncharacterized protein</fullName>
    </submittedName>
</protein>
<evidence type="ECO:0000313" key="3">
    <source>
        <dbReference type="Proteomes" id="UP000192578"/>
    </source>
</evidence>
<feature type="region of interest" description="Disordered" evidence="1">
    <location>
        <begin position="1"/>
        <end position="23"/>
    </location>
</feature>
<accession>A0A9X6NJS0</accession>
<comment type="caution">
    <text evidence="2">The sequence shown here is derived from an EMBL/GenBank/DDBJ whole genome shotgun (WGS) entry which is preliminary data.</text>
</comment>
<keyword evidence="3" id="KW-1185">Reference proteome</keyword>
<organism evidence="2 3">
    <name type="scientific">Hypsibius exemplaris</name>
    <name type="common">Freshwater tardigrade</name>
    <dbReference type="NCBI Taxonomy" id="2072580"/>
    <lineage>
        <taxon>Eukaryota</taxon>
        <taxon>Metazoa</taxon>
        <taxon>Ecdysozoa</taxon>
        <taxon>Tardigrada</taxon>
        <taxon>Eutardigrada</taxon>
        <taxon>Parachela</taxon>
        <taxon>Hypsibioidea</taxon>
        <taxon>Hypsibiidae</taxon>
        <taxon>Hypsibius</taxon>
    </lineage>
</organism>
<dbReference type="Proteomes" id="UP000192578">
    <property type="component" value="Unassembled WGS sequence"/>
</dbReference>
<dbReference type="EMBL" id="MTYJ01000353">
    <property type="protein sequence ID" value="OWA53888.1"/>
    <property type="molecule type" value="Genomic_DNA"/>
</dbReference>
<gene>
    <name evidence="2" type="ORF">BV898_18307</name>
</gene>